<dbReference type="RefSeq" id="WP_114834267.1">
    <property type="nucleotide sequence ID" value="NZ_LR699114.1"/>
</dbReference>
<dbReference type="Gene3D" id="3.20.190.10">
    <property type="entry name" value="MutM-like, N-terminal"/>
    <property type="match status" value="1"/>
</dbReference>
<organism evidence="18 19">
    <name type="scientific">Aquicella lusitana</name>
    <dbReference type="NCBI Taxonomy" id="254246"/>
    <lineage>
        <taxon>Bacteria</taxon>
        <taxon>Pseudomonadati</taxon>
        <taxon>Pseudomonadota</taxon>
        <taxon>Gammaproteobacteria</taxon>
        <taxon>Legionellales</taxon>
        <taxon>Coxiellaceae</taxon>
        <taxon>Aquicella</taxon>
    </lineage>
</organism>
<dbReference type="InterPro" id="IPR012319">
    <property type="entry name" value="FPG_cat"/>
</dbReference>
<keyword evidence="10 15" id="KW-0234">DNA repair</keyword>
<evidence type="ECO:0000259" key="17">
    <source>
        <dbReference type="PROSITE" id="PS51068"/>
    </source>
</evidence>
<comment type="function">
    <text evidence="15">Involved in base excision repair of DNA damaged by oxidation or by mutagenic agents. Acts as DNA glycosylase that recognizes and removes damaged bases. Has a preference for oxidized purines, such as 7,8-dihydro-8-oxoguanine (8-oxoG). Has AP (apurinic/apyrimidinic) lyase activity and introduces nicks in the DNA strand. Cleaves the DNA backbone by beta-delta elimination to generate a single-strand break at the site of the removed base with both 3'- and 5'-phosphates.</text>
</comment>
<dbReference type="NCBIfam" id="NF002211">
    <property type="entry name" value="PRK01103.1"/>
    <property type="match status" value="1"/>
</dbReference>
<dbReference type="InterPro" id="IPR010663">
    <property type="entry name" value="Znf_FPG/IleRS"/>
</dbReference>
<dbReference type="HAMAP" id="MF_00103">
    <property type="entry name" value="Fapy_DNA_glycosyl"/>
    <property type="match status" value="1"/>
</dbReference>
<dbReference type="GO" id="GO:0034039">
    <property type="term" value="F:8-oxo-7,8-dihydroguanine DNA N-glycosylase activity"/>
    <property type="evidence" value="ECO:0007669"/>
    <property type="project" value="TreeGrafter"/>
</dbReference>
<dbReference type="Gene3D" id="1.10.8.50">
    <property type="match status" value="1"/>
</dbReference>
<dbReference type="PROSITE" id="PS51068">
    <property type="entry name" value="FPG_CAT"/>
    <property type="match status" value="1"/>
</dbReference>
<keyword evidence="5 15" id="KW-0227">DNA damage</keyword>
<sequence>MPELPEVETTLRGIKPHIIHQKVTEVVVRHKQLRWPLPPRLKAKLQGSIVQNIVRRGKYLLFGFDHGTLILHLGMSGRLHILPCTATAQKHDHLDICFENQKCLRLTDPRRFGAVLWTPEPPEHHALLCHIGPEPLTGAFNGDYLYEQAQNKKIAIKSYIMDSRIVAGVGNIYATEALFDAGIHPERSAGSLTRTNYQALAAAIQSVLKKAIKKGGTTLKDFTRPSGSPGYFSVELQVYGRDGEPCLRCASTLRLLRLAQRSTVFCPRCQK</sequence>
<evidence type="ECO:0000313" key="19">
    <source>
        <dbReference type="Proteomes" id="UP000254720"/>
    </source>
</evidence>
<evidence type="ECO:0000256" key="1">
    <source>
        <dbReference type="ARBA" id="ARBA00001668"/>
    </source>
</evidence>
<dbReference type="InterPro" id="IPR010979">
    <property type="entry name" value="Ribosomal_uS13-like_H2TH"/>
</dbReference>
<feature type="active site" description="Schiff-base intermediate with DNA" evidence="15">
    <location>
        <position position="2"/>
    </location>
</feature>
<dbReference type="SUPFAM" id="SSF81624">
    <property type="entry name" value="N-terminal domain of MutM-like DNA repair proteins"/>
    <property type="match status" value="1"/>
</dbReference>
<dbReference type="Proteomes" id="UP000254720">
    <property type="component" value="Unassembled WGS sequence"/>
</dbReference>
<reference evidence="18 19" key="1">
    <citation type="submission" date="2018-07" db="EMBL/GenBank/DDBJ databases">
        <title>Genomic Encyclopedia of Type Strains, Phase IV (KMG-IV): sequencing the most valuable type-strain genomes for metagenomic binning, comparative biology and taxonomic classification.</title>
        <authorList>
            <person name="Goeker M."/>
        </authorList>
    </citation>
    <scope>NUCLEOTIDE SEQUENCE [LARGE SCALE GENOMIC DNA]</scope>
    <source>
        <strain evidence="18 19">DSM 16500</strain>
    </source>
</reference>
<feature type="domain" description="FPG-type" evidence="16">
    <location>
        <begin position="237"/>
        <end position="271"/>
    </location>
</feature>
<keyword evidence="11 15" id="KW-0456">Lyase</keyword>
<dbReference type="SMART" id="SM00898">
    <property type="entry name" value="Fapy_DNA_glyco"/>
    <property type="match status" value="1"/>
</dbReference>
<dbReference type="OrthoDB" id="9800855at2"/>
<keyword evidence="4 15" id="KW-0479">Metal-binding</keyword>
<feature type="binding site" evidence="15">
    <location>
        <position position="110"/>
    </location>
    <ligand>
        <name>DNA</name>
        <dbReference type="ChEBI" id="CHEBI:16991"/>
    </ligand>
</feature>
<proteinExistence type="inferred from homology"/>
<feature type="active site" description="Proton donor; for delta-elimination activity" evidence="15">
    <location>
        <position position="261"/>
    </location>
</feature>
<dbReference type="SUPFAM" id="SSF46946">
    <property type="entry name" value="S13-like H2TH domain"/>
    <property type="match status" value="1"/>
</dbReference>
<evidence type="ECO:0000256" key="6">
    <source>
        <dbReference type="ARBA" id="ARBA00022771"/>
    </source>
</evidence>
<evidence type="ECO:0000256" key="9">
    <source>
        <dbReference type="ARBA" id="ARBA00023125"/>
    </source>
</evidence>
<dbReference type="InterPro" id="IPR015886">
    <property type="entry name" value="H2TH_FPG"/>
</dbReference>
<feature type="domain" description="Formamidopyrimidine-DNA glycosylase catalytic" evidence="17">
    <location>
        <begin position="2"/>
        <end position="113"/>
    </location>
</feature>
<evidence type="ECO:0000256" key="13">
    <source>
        <dbReference type="ARBA" id="ARBA00023295"/>
    </source>
</evidence>
<evidence type="ECO:0000256" key="11">
    <source>
        <dbReference type="ARBA" id="ARBA00023239"/>
    </source>
</evidence>
<dbReference type="FunFam" id="3.20.190.10:FF:000001">
    <property type="entry name" value="Formamidopyrimidine-DNA glycosylase"/>
    <property type="match status" value="1"/>
</dbReference>
<evidence type="ECO:0000259" key="16">
    <source>
        <dbReference type="PROSITE" id="PS51066"/>
    </source>
</evidence>
<evidence type="ECO:0000256" key="4">
    <source>
        <dbReference type="ARBA" id="ARBA00022723"/>
    </source>
</evidence>
<evidence type="ECO:0000256" key="8">
    <source>
        <dbReference type="ARBA" id="ARBA00022833"/>
    </source>
</evidence>
<dbReference type="SUPFAM" id="SSF57716">
    <property type="entry name" value="Glucocorticoid receptor-like (DNA-binding domain)"/>
    <property type="match status" value="1"/>
</dbReference>
<keyword evidence="8 15" id="KW-0862">Zinc</keyword>
<dbReference type="InterPro" id="IPR020629">
    <property type="entry name" value="FPG_Glyclase"/>
</dbReference>
<evidence type="ECO:0000256" key="12">
    <source>
        <dbReference type="ARBA" id="ARBA00023268"/>
    </source>
</evidence>
<feature type="active site" description="Proton donor" evidence="15">
    <location>
        <position position="3"/>
    </location>
</feature>
<dbReference type="AlphaFoldDB" id="A0A370GRL9"/>
<evidence type="ECO:0000256" key="15">
    <source>
        <dbReference type="HAMAP-Rule" id="MF_00103"/>
    </source>
</evidence>
<dbReference type="PANTHER" id="PTHR22993">
    <property type="entry name" value="FORMAMIDOPYRIMIDINE-DNA GLYCOSYLASE"/>
    <property type="match status" value="1"/>
</dbReference>
<comment type="subunit">
    <text evidence="3 15">Monomer.</text>
</comment>
<dbReference type="EC" id="4.2.99.18" evidence="15"/>
<dbReference type="EC" id="3.2.2.23" evidence="15"/>
<dbReference type="CDD" id="cd08966">
    <property type="entry name" value="EcFpg-like_N"/>
    <property type="match status" value="1"/>
</dbReference>
<keyword evidence="7 15" id="KW-0378">Hydrolase</keyword>
<keyword evidence="12 15" id="KW-0511">Multifunctional enzyme</keyword>
<evidence type="ECO:0000256" key="14">
    <source>
        <dbReference type="ARBA" id="ARBA00044632"/>
    </source>
</evidence>
<dbReference type="GO" id="GO:0003684">
    <property type="term" value="F:damaged DNA binding"/>
    <property type="evidence" value="ECO:0007669"/>
    <property type="project" value="InterPro"/>
</dbReference>
<name>A0A370GRL9_9COXI</name>
<dbReference type="GO" id="GO:0008270">
    <property type="term" value="F:zinc ion binding"/>
    <property type="evidence" value="ECO:0007669"/>
    <property type="project" value="UniProtKB-UniRule"/>
</dbReference>
<dbReference type="Pfam" id="PF06831">
    <property type="entry name" value="H2TH"/>
    <property type="match status" value="1"/>
</dbReference>
<dbReference type="EMBL" id="QQAX01000009">
    <property type="protein sequence ID" value="RDI44593.1"/>
    <property type="molecule type" value="Genomic_DNA"/>
</dbReference>
<comment type="similarity">
    <text evidence="2 15">Belongs to the FPG family.</text>
</comment>
<evidence type="ECO:0000256" key="5">
    <source>
        <dbReference type="ARBA" id="ARBA00022763"/>
    </source>
</evidence>
<comment type="catalytic activity">
    <reaction evidence="1 15">
        <text>Hydrolysis of DNA containing ring-opened 7-methylguanine residues, releasing 2,6-diamino-4-hydroxy-5-(N-methyl)formamidopyrimidine.</text>
        <dbReference type="EC" id="3.2.2.23"/>
    </reaction>
</comment>
<dbReference type="FunFam" id="1.10.8.50:FF:000003">
    <property type="entry name" value="Formamidopyrimidine-DNA glycosylase"/>
    <property type="match status" value="1"/>
</dbReference>
<comment type="caution">
    <text evidence="18">The sequence shown here is derived from an EMBL/GenBank/DDBJ whole genome shotgun (WGS) entry which is preliminary data.</text>
</comment>
<evidence type="ECO:0000256" key="3">
    <source>
        <dbReference type="ARBA" id="ARBA00011245"/>
    </source>
</evidence>
<feature type="binding site" evidence="15">
    <location>
        <position position="152"/>
    </location>
    <ligand>
        <name>DNA</name>
        <dbReference type="ChEBI" id="CHEBI:16991"/>
    </ligand>
</feature>
<accession>A0A370GRL9</accession>
<dbReference type="PROSITE" id="PS01242">
    <property type="entry name" value="ZF_FPG_1"/>
    <property type="match status" value="1"/>
</dbReference>
<dbReference type="InterPro" id="IPR035937">
    <property type="entry name" value="FPG_N"/>
</dbReference>
<keyword evidence="6 15" id="KW-0863">Zinc-finger</keyword>
<dbReference type="GO" id="GO:0006284">
    <property type="term" value="P:base-excision repair"/>
    <property type="evidence" value="ECO:0007669"/>
    <property type="project" value="InterPro"/>
</dbReference>
<evidence type="ECO:0000256" key="7">
    <source>
        <dbReference type="ARBA" id="ARBA00022801"/>
    </source>
</evidence>
<dbReference type="InterPro" id="IPR015887">
    <property type="entry name" value="DNA_glyclase_Znf_dom_DNA_BS"/>
</dbReference>
<dbReference type="GO" id="GO:0140078">
    <property type="term" value="F:class I DNA-(apurinic or apyrimidinic site) endonuclease activity"/>
    <property type="evidence" value="ECO:0007669"/>
    <property type="project" value="UniProtKB-EC"/>
</dbReference>
<dbReference type="NCBIfam" id="TIGR00577">
    <property type="entry name" value="fpg"/>
    <property type="match status" value="1"/>
</dbReference>
<dbReference type="InterPro" id="IPR000214">
    <property type="entry name" value="Znf_DNA_glyclase/AP_lyase"/>
</dbReference>
<protein>
    <recommendedName>
        <fullName evidence="15">Formamidopyrimidine-DNA glycosylase</fullName>
        <shortName evidence="15">Fapy-DNA glycosylase</shortName>
        <ecNumber evidence="15">3.2.2.23</ecNumber>
    </recommendedName>
    <alternativeName>
        <fullName evidence="15">DNA-(apurinic or apyrimidinic site) lyase MutM</fullName>
        <shortName evidence="15">AP lyase MutM</shortName>
        <ecNumber evidence="15">4.2.99.18</ecNumber>
    </alternativeName>
</protein>
<dbReference type="SMART" id="SM01232">
    <property type="entry name" value="H2TH"/>
    <property type="match status" value="1"/>
</dbReference>
<evidence type="ECO:0000256" key="2">
    <source>
        <dbReference type="ARBA" id="ARBA00009409"/>
    </source>
</evidence>
<feature type="active site" description="Proton donor; for beta-elimination activity" evidence="15">
    <location>
        <position position="58"/>
    </location>
</feature>
<dbReference type="PANTHER" id="PTHR22993:SF9">
    <property type="entry name" value="FORMAMIDOPYRIMIDINE-DNA GLYCOSYLASE"/>
    <property type="match status" value="1"/>
</dbReference>
<keyword evidence="9 15" id="KW-0238">DNA-binding</keyword>
<feature type="binding site" evidence="15">
    <location>
        <position position="91"/>
    </location>
    <ligand>
        <name>DNA</name>
        <dbReference type="ChEBI" id="CHEBI:16991"/>
    </ligand>
</feature>
<dbReference type="Pfam" id="PF06827">
    <property type="entry name" value="zf-FPG_IleRS"/>
    <property type="match status" value="1"/>
</dbReference>
<evidence type="ECO:0000256" key="10">
    <source>
        <dbReference type="ARBA" id="ARBA00023204"/>
    </source>
</evidence>
<keyword evidence="19" id="KW-1185">Reference proteome</keyword>
<dbReference type="Pfam" id="PF01149">
    <property type="entry name" value="Fapy_DNA_glyco"/>
    <property type="match status" value="1"/>
</dbReference>
<gene>
    <name evidence="15" type="primary">mutM</name>
    <name evidence="15" type="synonym">fpg</name>
    <name evidence="18" type="ORF">C8D86_10975</name>
</gene>
<dbReference type="PROSITE" id="PS51066">
    <property type="entry name" value="ZF_FPG_2"/>
    <property type="match status" value="1"/>
</dbReference>
<comment type="catalytic activity">
    <reaction evidence="14 15">
        <text>2'-deoxyribonucleotide-(2'-deoxyribose 5'-phosphate)-2'-deoxyribonucleotide-DNA = a 3'-end 2'-deoxyribonucleotide-(2,3-dehydro-2,3-deoxyribose 5'-phosphate)-DNA + a 5'-end 5'-phospho-2'-deoxyribonucleoside-DNA + H(+)</text>
        <dbReference type="Rhea" id="RHEA:66592"/>
        <dbReference type="Rhea" id="RHEA-COMP:13180"/>
        <dbReference type="Rhea" id="RHEA-COMP:16897"/>
        <dbReference type="Rhea" id="RHEA-COMP:17067"/>
        <dbReference type="ChEBI" id="CHEBI:15378"/>
        <dbReference type="ChEBI" id="CHEBI:136412"/>
        <dbReference type="ChEBI" id="CHEBI:157695"/>
        <dbReference type="ChEBI" id="CHEBI:167181"/>
        <dbReference type="EC" id="4.2.99.18"/>
    </reaction>
</comment>
<keyword evidence="13 15" id="KW-0326">Glycosidase</keyword>
<comment type="cofactor">
    <cofactor evidence="15">
        <name>Zn(2+)</name>
        <dbReference type="ChEBI" id="CHEBI:29105"/>
    </cofactor>
    <text evidence="15">Binds 1 zinc ion per subunit.</text>
</comment>
<evidence type="ECO:0000313" key="18">
    <source>
        <dbReference type="EMBL" id="RDI44593.1"/>
    </source>
</evidence>